<dbReference type="InterPro" id="IPR007627">
    <property type="entry name" value="RNA_pol_sigma70_r2"/>
</dbReference>
<keyword evidence="3" id="KW-0731">Sigma factor</keyword>
<dbReference type="InterPro" id="IPR036388">
    <property type="entry name" value="WH-like_DNA-bd_sf"/>
</dbReference>
<keyword evidence="4" id="KW-0804">Transcription</keyword>
<feature type="domain" description="RNA polymerase sigma factor 70 region 4 type 2" evidence="6">
    <location>
        <begin position="133"/>
        <end position="182"/>
    </location>
</feature>
<dbReference type="RefSeq" id="WP_108147243.1">
    <property type="nucleotide sequence ID" value="NZ_CP026304.1"/>
</dbReference>
<dbReference type="GO" id="GO:0006352">
    <property type="term" value="P:DNA-templated transcription initiation"/>
    <property type="evidence" value="ECO:0007669"/>
    <property type="project" value="InterPro"/>
</dbReference>
<reference evidence="7 8" key="1">
    <citation type="submission" date="2018-01" db="EMBL/GenBank/DDBJ databases">
        <title>Complete genome sequence of Streptomyces lunaelactis MM109T, a Ferroverdin A producer isolated from cave moonmilk deposits.</title>
        <authorList>
            <person name="Naome A."/>
            <person name="Martinet L."/>
            <person name="Maciejewska M."/>
            <person name="Anderssen S."/>
            <person name="Adam D."/>
            <person name="Tenconi E."/>
            <person name="Deflandre B."/>
            <person name="Arguelles-Arias A."/>
            <person name="Calusinska M."/>
            <person name="Copieters W."/>
            <person name="Karim L."/>
            <person name="Hanikenne M."/>
            <person name="Baurain D."/>
            <person name="van Wezel G."/>
            <person name="Smargiasso N."/>
            <person name="de Pauw E."/>
            <person name="Delfosse P."/>
            <person name="Rigali S."/>
        </authorList>
    </citation>
    <scope>NUCLEOTIDE SEQUENCE [LARGE SCALE GENOMIC DNA]</scope>
    <source>
        <strain evidence="7 8">MM109</strain>
    </source>
</reference>
<dbReference type="Proteomes" id="UP000244201">
    <property type="component" value="Chromosome"/>
</dbReference>
<proteinExistence type="inferred from homology"/>
<dbReference type="Pfam" id="PF04542">
    <property type="entry name" value="Sigma70_r2"/>
    <property type="match status" value="1"/>
</dbReference>
<evidence type="ECO:0000256" key="3">
    <source>
        <dbReference type="ARBA" id="ARBA00023082"/>
    </source>
</evidence>
<dbReference type="GeneID" id="55654508"/>
<dbReference type="InterPro" id="IPR013249">
    <property type="entry name" value="RNA_pol_sigma70_r4_t2"/>
</dbReference>
<dbReference type="SUPFAM" id="SSF88946">
    <property type="entry name" value="Sigma2 domain of RNA polymerase sigma factors"/>
    <property type="match status" value="1"/>
</dbReference>
<protein>
    <submittedName>
        <fullName evidence="7">RNA polymerase subunit sigma-70</fullName>
    </submittedName>
</protein>
<evidence type="ECO:0000256" key="1">
    <source>
        <dbReference type="ARBA" id="ARBA00010641"/>
    </source>
</evidence>
<accession>A0A2R4SXE9</accession>
<comment type="similarity">
    <text evidence="1">Belongs to the sigma-70 factor family. ECF subfamily.</text>
</comment>
<dbReference type="GO" id="GO:0016987">
    <property type="term" value="F:sigma factor activity"/>
    <property type="evidence" value="ECO:0007669"/>
    <property type="project" value="UniProtKB-KW"/>
</dbReference>
<dbReference type="OrthoDB" id="5243766at2"/>
<evidence type="ECO:0000256" key="2">
    <source>
        <dbReference type="ARBA" id="ARBA00023015"/>
    </source>
</evidence>
<dbReference type="SUPFAM" id="SSF88659">
    <property type="entry name" value="Sigma3 and sigma4 domains of RNA polymerase sigma factors"/>
    <property type="match status" value="1"/>
</dbReference>
<dbReference type="PANTHER" id="PTHR43133">
    <property type="entry name" value="RNA POLYMERASE ECF-TYPE SIGMA FACTO"/>
    <property type="match status" value="1"/>
</dbReference>
<keyword evidence="2" id="KW-0805">Transcription regulation</keyword>
<dbReference type="NCBIfam" id="TIGR02937">
    <property type="entry name" value="sigma70-ECF"/>
    <property type="match status" value="1"/>
</dbReference>
<keyword evidence="8" id="KW-1185">Reference proteome</keyword>
<dbReference type="PANTHER" id="PTHR43133:SF62">
    <property type="entry name" value="RNA POLYMERASE SIGMA FACTOR SIGZ"/>
    <property type="match status" value="1"/>
</dbReference>
<dbReference type="InterPro" id="IPR014284">
    <property type="entry name" value="RNA_pol_sigma-70_dom"/>
</dbReference>
<dbReference type="GO" id="GO:0003677">
    <property type="term" value="F:DNA binding"/>
    <property type="evidence" value="ECO:0007669"/>
    <property type="project" value="InterPro"/>
</dbReference>
<evidence type="ECO:0000313" key="7">
    <source>
        <dbReference type="EMBL" id="AVZ71553.1"/>
    </source>
</evidence>
<dbReference type="Pfam" id="PF08281">
    <property type="entry name" value="Sigma70_r4_2"/>
    <property type="match status" value="1"/>
</dbReference>
<dbReference type="EMBL" id="CP026304">
    <property type="protein sequence ID" value="AVZ71553.1"/>
    <property type="molecule type" value="Genomic_DNA"/>
</dbReference>
<dbReference type="InterPro" id="IPR013325">
    <property type="entry name" value="RNA_pol_sigma_r2"/>
</dbReference>
<dbReference type="AlphaFoldDB" id="A0A2R4SXE9"/>
<organism evidence="7 8">
    <name type="scientific">Streptomyces lunaelactis</name>
    <dbReference type="NCBI Taxonomy" id="1535768"/>
    <lineage>
        <taxon>Bacteria</taxon>
        <taxon>Bacillati</taxon>
        <taxon>Actinomycetota</taxon>
        <taxon>Actinomycetes</taxon>
        <taxon>Kitasatosporales</taxon>
        <taxon>Streptomycetaceae</taxon>
        <taxon>Streptomyces</taxon>
    </lineage>
</organism>
<dbReference type="Gene3D" id="1.10.10.10">
    <property type="entry name" value="Winged helix-like DNA-binding domain superfamily/Winged helix DNA-binding domain"/>
    <property type="match status" value="1"/>
</dbReference>
<evidence type="ECO:0000313" key="8">
    <source>
        <dbReference type="Proteomes" id="UP000244201"/>
    </source>
</evidence>
<evidence type="ECO:0000259" key="5">
    <source>
        <dbReference type="Pfam" id="PF04542"/>
    </source>
</evidence>
<dbReference type="Gene3D" id="1.10.1740.10">
    <property type="match status" value="1"/>
</dbReference>
<feature type="domain" description="RNA polymerase sigma-70 region 2" evidence="5">
    <location>
        <begin position="30"/>
        <end position="97"/>
    </location>
</feature>
<sequence length="192" mass="20978">MELFSRADRTDDASLIAGFAIGDEAASTAFVRRFQDAVYGLALSVTREPGLAEDVSQEVFVRAWRAAGNYDPRRASVLTWLLTITRNAAIDAVRARRPTPVLADTLERLIGATLQSEEPERLALVALESRRAVERLRALPLEQARAVALAVLGGCTAAEVGQHEHIPLGTAKTRIRTGLRRLRDALKEESHG</sequence>
<dbReference type="InterPro" id="IPR039425">
    <property type="entry name" value="RNA_pol_sigma-70-like"/>
</dbReference>
<dbReference type="KEGG" id="slk:SLUN_04395"/>
<evidence type="ECO:0000259" key="6">
    <source>
        <dbReference type="Pfam" id="PF08281"/>
    </source>
</evidence>
<evidence type="ECO:0000256" key="4">
    <source>
        <dbReference type="ARBA" id="ARBA00023163"/>
    </source>
</evidence>
<name>A0A2R4SXE9_9ACTN</name>
<gene>
    <name evidence="7" type="ORF">SLUN_04395</name>
</gene>
<dbReference type="InterPro" id="IPR013324">
    <property type="entry name" value="RNA_pol_sigma_r3/r4-like"/>
</dbReference>